<reference evidence="9 10" key="1">
    <citation type="submission" date="2017-11" db="EMBL/GenBank/DDBJ databases">
        <title>Draft Genome Sequence of Lactobacillus curieae NBRC 111893 isolated from Koso, a Japanese sugar-Vegetable Fermented Beverage.</title>
        <authorList>
            <person name="Chiou T.Y."/>
            <person name="Oshima K."/>
            <person name="Suda W."/>
            <person name="Hattori M."/>
            <person name="Takahashi T."/>
        </authorList>
    </citation>
    <scope>NUCLEOTIDE SEQUENCE [LARGE SCALE GENOMIC DNA]</scope>
    <source>
        <strain evidence="9 10">NBRC111893</strain>
    </source>
</reference>
<evidence type="ECO:0000256" key="5">
    <source>
        <dbReference type="ARBA" id="ARBA00022840"/>
    </source>
</evidence>
<dbReference type="InterPro" id="IPR038726">
    <property type="entry name" value="PDDEXK_AddAB-type"/>
</dbReference>
<evidence type="ECO:0000313" key="9">
    <source>
        <dbReference type="EMBL" id="GAY72562.1"/>
    </source>
</evidence>
<dbReference type="Pfam" id="PF12705">
    <property type="entry name" value="PDDEXK_1"/>
    <property type="match status" value="1"/>
</dbReference>
<evidence type="ECO:0000256" key="4">
    <source>
        <dbReference type="ARBA" id="ARBA00022806"/>
    </source>
</evidence>
<dbReference type="Proteomes" id="UP000286974">
    <property type="component" value="Unassembled WGS sequence"/>
</dbReference>
<dbReference type="GO" id="GO:0016787">
    <property type="term" value="F:hydrolase activity"/>
    <property type="evidence" value="ECO:0007669"/>
    <property type="project" value="UniProtKB-KW"/>
</dbReference>
<dbReference type="EMBL" id="BEXA01000001">
    <property type="protein sequence ID" value="GAY72562.1"/>
    <property type="molecule type" value="Genomic_DNA"/>
</dbReference>
<gene>
    <name evidence="9" type="ORF">NBRC111893_708</name>
</gene>
<dbReference type="GO" id="GO:0005524">
    <property type="term" value="F:ATP binding"/>
    <property type="evidence" value="ECO:0007669"/>
    <property type="project" value="UniProtKB-KW"/>
</dbReference>
<name>A0A401FJM2_9LACO</name>
<evidence type="ECO:0000313" key="10">
    <source>
        <dbReference type="Proteomes" id="UP000286974"/>
    </source>
</evidence>
<keyword evidence="7" id="KW-0234">DNA repair</keyword>
<keyword evidence="1" id="KW-0547">Nucleotide-binding</keyword>
<evidence type="ECO:0000259" key="8">
    <source>
        <dbReference type="Pfam" id="PF12705"/>
    </source>
</evidence>
<keyword evidence="6" id="KW-0238">DNA-binding</keyword>
<evidence type="ECO:0000256" key="7">
    <source>
        <dbReference type="ARBA" id="ARBA00023204"/>
    </source>
</evidence>
<comment type="caution">
    <text evidence="9">The sequence shown here is derived from an EMBL/GenBank/DDBJ whole genome shotgun (WGS) entry which is preliminary data.</text>
</comment>
<evidence type="ECO:0000256" key="1">
    <source>
        <dbReference type="ARBA" id="ARBA00022741"/>
    </source>
</evidence>
<organism evidence="9 10">
    <name type="scientific">Lentilactobacillus kosonis</name>
    <dbReference type="NCBI Taxonomy" id="2810561"/>
    <lineage>
        <taxon>Bacteria</taxon>
        <taxon>Bacillati</taxon>
        <taxon>Bacillota</taxon>
        <taxon>Bacilli</taxon>
        <taxon>Lactobacillales</taxon>
        <taxon>Lactobacillaceae</taxon>
        <taxon>Lentilactobacillus</taxon>
    </lineage>
</organism>
<keyword evidence="3" id="KW-0378">Hydrolase</keyword>
<accession>A0A401FJM2</accession>
<feature type="domain" description="PD-(D/E)XK endonuclease-like" evidence="8">
    <location>
        <begin position="70"/>
        <end position="146"/>
    </location>
</feature>
<evidence type="ECO:0000256" key="3">
    <source>
        <dbReference type="ARBA" id="ARBA00022801"/>
    </source>
</evidence>
<keyword evidence="4" id="KW-0347">Helicase</keyword>
<sequence>MHHLVQVSQVAAQTGEQLAPTWQQILRLLKADSQVGFLVGRLLASLNYKNTVTPLQPEIVTGLYGNSLNISISQLESFYKNPYEYFLQYGLKLNERDEFELSPASTGQFFHEALDELIKLVQQQRINLASLDDQAITEMVTEVTQKSSKIQIIFRLLFYKVLIE</sequence>
<evidence type="ECO:0000256" key="2">
    <source>
        <dbReference type="ARBA" id="ARBA00022763"/>
    </source>
</evidence>
<proteinExistence type="predicted"/>
<keyword evidence="2" id="KW-0227">DNA damage</keyword>
<dbReference type="GO" id="GO:0003677">
    <property type="term" value="F:DNA binding"/>
    <property type="evidence" value="ECO:0007669"/>
    <property type="project" value="UniProtKB-KW"/>
</dbReference>
<keyword evidence="10" id="KW-1185">Reference proteome</keyword>
<dbReference type="AlphaFoldDB" id="A0A401FJM2"/>
<protein>
    <submittedName>
        <fullName evidence="9">ATP-dependent nuclease, subunit B</fullName>
    </submittedName>
</protein>
<dbReference type="GO" id="GO:0006281">
    <property type="term" value="P:DNA repair"/>
    <property type="evidence" value="ECO:0007669"/>
    <property type="project" value="UniProtKB-KW"/>
</dbReference>
<dbReference type="RefSeq" id="WP_261341419.1">
    <property type="nucleotide sequence ID" value="NZ_BEXA01000001.1"/>
</dbReference>
<keyword evidence="5" id="KW-0067">ATP-binding</keyword>
<dbReference type="GO" id="GO:0004386">
    <property type="term" value="F:helicase activity"/>
    <property type="evidence" value="ECO:0007669"/>
    <property type="project" value="UniProtKB-KW"/>
</dbReference>
<evidence type="ECO:0000256" key="6">
    <source>
        <dbReference type="ARBA" id="ARBA00023125"/>
    </source>
</evidence>